<keyword evidence="5" id="KW-1185">Reference proteome</keyword>
<dbReference type="GO" id="GO:0005737">
    <property type="term" value="C:cytoplasm"/>
    <property type="evidence" value="ECO:0007669"/>
    <property type="project" value="TreeGrafter"/>
</dbReference>
<dbReference type="PROSITE" id="PS50297">
    <property type="entry name" value="ANK_REP_REGION"/>
    <property type="match status" value="2"/>
</dbReference>
<dbReference type="PROSITE" id="PS50088">
    <property type="entry name" value="ANK_REPEAT"/>
    <property type="match status" value="2"/>
</dbReference>
<dbReference type="EMBL" id="CABFNQ020000697">
    <property type="protein sequence ID" value="CAH0024520.1"/>
    <property type="molecule type" value="Genomic_DNA"/>
</dbReference>
<comment type="caution">
    <text evidence="4">The sequence shown here is derived from an EMBL/GenBank/DDBJ whole genome shotgun (WGS) entry which is preliminary data.</text>
</comment>
<dbReference type="OrthoDB" id="426293at2759"/>
<feature type="repeat" description="ANK" evidence="3">
    <location>
        <begin position="239"/>
        <end position="263"/>
    </location>
</feature>
<sequence>MNNPLNINPEPAHEVSRLPLLYAVKNGDYNDVCDLLNDNYKELNETDNNGSTPLWWAAYKGYNSIVNLLLEMESVDINSRNCDGLTPFLAAIEENHTSTVRILIEAKNIDVNISDNEDYSALFYVTSFSGEDMAEVLVSSGKISTYETVLFAFSDDSDSKHMLLTATDSPTPLYWASYNGYGKVVKMILDRGDVDTLDYNWEDASGRTALLWAVEKQHRDVIQHLVKSERIDVNHPDKKGRTPLRWACEMGRKDIVDLLISTGRVNIAQQSNGVGGFSYYMGHRHQRRRRRTYY</sequence>
<keyword evidence="1" id="KW-0677">Repeat</keyword>
<dbReference type="InterPro" id="IPR036770">
    <property type="entry name" value="Ankyrin_rpt-contain_sf"/>
</dbReference>
<keyword evidence="2 3" id="KW-0040">ANK repeat</keyword>
<feature type="repeat" description="ANK" evidence="3">
    <location>
        <begin position="49"/>
        <end position="71"/>
    </location>
</feature>
<dbReference type="InterPro" id="IPR002110">
    <property type="entry name" value="Ankyrin_rpt"/>
</dbReference>
<gene>
    <name evidence="4" type="ORF">CRHIZ90672A_00017933</name>
</gene>
<reference evidence="4" key="1">
    <citation type="submission" date="2021-10" db="EMBL/GenBank/DDBJ databases">
        <authorList>
            <person name="Piombo E."/>
        </authorList>
    </citation>
    <scope>NUCLEOTIDE SEQUENCE</scope>
</reference>
<dbReference type="PANTHER" id="PTHR24198">
    <property type="entry name" value="ANKYRIN REPEAT AND PROTEIN KINASE DOMAIN-CONTAINING PROTEIN"/>
    <property type="match status" value="1"/>
</dbReference>
<dbReference type="Gene3D" id="1.25.40.20">
    <property type="entry name" value="Ankyrin repeat-containing domain"/>
    <property type="match status" value="2"/>
</dbReference>
<dbReference type="PANTHER" id="PTHR24198:SF165">
    <property type="entry name" value="ANKYRIN REPEAT-CONTAINING PROTEIN-RELATED"/>
    <property type="match status" value="1"/>
</dbReference>
<evidence type="ECO:0000256" key="3">
    <source>
        <dbReference type="PROSITE-ProRule" id="PRU00023"/>
    </source>
</evidence>
<evidence type="ECO:0000313" key="4">
    <source>
        <dbReference type="EMBL" id="CAH0024520.1"/>
    </source>
</evidence>
<dbReference type="Proteomes" id="UP000696573">
    <property type="component" value="Unassembled WGS sequence"/>
</dbReference>
<dbReference type="AlphaFoldDB" id="A0A9N9YKG9"/>
<dbReference type="SMART" id="SM00248">
    <property type="entry name" value="ANK"/>
    <property type="match status" value="7"/>
</dbReference>
<name>A0A9N9YKG9_9HYPO</name>
<evidence type="ECO:0000256" key="2">
    <source>
        <dbReference type="ARBA" id="ARBA00023043"/>
    </source>
</evidence>
<organism evidence="4 5">
    <name type="scientific">Clonostachys rhizophaga</name>
    <dbReference type="NCBI Taxonomy" id="160324"/>
    <lineage>
        <taxon>Eukaryota</taxon>
        <taxon>Fungi</taxon>
        <taxon>Dikarya</taxon>
        <taxon>Ascomycota</taxon>
        <taxon>Pezizomycotina</taxon>
        <taxon>Sordariomycetes</taxon>
        <taxon>Hypocreomycetidae</taxon>
        <taxon>Hypocreales</taxon>
        <taxon>Bionectriaceae</taxon>
        <taxon>Clonostachys</taxon>
    </lineage>
</organism>
<proteinExistence type="predicted"/>
<protein>
    <submittedName>
        <fullName evidence="4">Uncharacterized protein</fullName>
    </submittedName>
</protein>
<evidence type="ECO:0000256" key="1">
    <source>
        <dbReference type="ARBA" id="ARBA00022737"/>
    </source>
</evidence>
<accession>A0A9N9YKG9</accession>
<dbReference type="Pfam" id="PF12796">
    <property type="entry name" value="Ank_2"/>
    <property type="match status" value="2"/>
</dbReference>
<dbReference type="SUPFAM" id="SSF48403">
    <property type="entry name" value="Ankyrin repeat"/>
    <property type="match status" value="1"/>
</dbReference>
<evidence type="ECO:0000313" key="5">
    <source>
        <dbReference type="Proteomes" id="UP000696573"/>
    </source>
</evidence>
<dbReference type="Pfam" id="PF00023">
    <property type="entry name" value="Ank"/>
    <property type="match status" value="1"/>
</dbReference>